<proteinExistence type="inferred from homology"/>
<dbReference type="GO" id="GO:0009496">
    <property type="term" value="F:plastoquinol--plastocyanin reductase activity"/>
    <property type="evidence" value="ECO:0007669"/>
    <property type="project" value="UniProtKB-EC"/>
</dbReference>
<keyword evidence="13 17" id="KW-0472">Membrane</keyword>
<dbReference type="NCBIfam" id="NF010001">
    <property type="entry name" value="PRK13474.1"/>
    <property type="match status" value="1"/>
</dbReference>
<keyword evidence="8" id="KW-1278">Translocase</keyword>
<reference evidence="20 21" key="2">
    <citation type="submission" date="2024-05" db="EMBL/GenBank/DDBJ databases">
        <authorList>
            <person name="Chen Y."/>
            <person name="Shah S."/>
            <person name="Dougan E. K."/>
            <person name="Thang M."/>
            <person name="Chan C."/>
        </authorList>
    </citation>
    <scope>NUCLEOTIDE SEQUENCE [LARGE SCALE GENOMIC DNA]</scope>
</reference>
<dbReference type="Gene3D" id="1.20.5.700">
    <property type="entry name" value="Single helix bin"/>
    <property type="match status" value="1"/>
</dbReference>
<sequence>MTEDQWPSYSDKDVTLQASEPKARLMVPLRQHLSMKSAQGFCLAAFVLVSLQSLSLPSFVPGGTQRQETSVARALTGPASFVPDLQRRQLMNVVLVSTAAIPLFVALGAYLWYFVPPVATGVGGAQLCGDLDGTPIKYASWVKSHKSNDRELVQGLKGEPYYIISTEEGIKDFALLSVCTHLGCVVPWDKAKNKFCCPCHGSQYDENGKVVRGPAPLSLALAHTTTLNGNLALFPWTEKDFRTETDPWWN</sequence>
<evidence type="ECO:0000256" key="15">
    <source>
        <dbReference type="ARBA" id="ARBA00034078"/>
    </source>
</evidence>
<gene>
    <name evidence="19" type="ORF">C1SCF055_LOCUS43203</name>
</gene>
<evidence type="ECO:0000259" key="18">
    <source>
        <dbReference type="PROSITE" id="PS51296"/>
    </source>
</evidence>
<evidence type="ECO:0000256" key="5">
    <source>
        <dbReference type="ARBA" id="ARBA00022692"/>
    </source>
</evidence>
<evidence type="ECO:0000256" key="10">
    <source>
        <dbReference type="ARBA" id="ARBA00022989"/>
    </source>
</evidence>
<name>A0A9P1M2H9_9DINO</name>
<dbReference type="InterPro" id="IPR017941">
    <property type="entry name" value="Rieske_2Fe-2S"/>
</dbReference>
<evidence type="ECO:0000256" key="2">
    <source>
        <dbReference type="ARBA" id="ARBA00010651"/>
    </source>
</evidence>
<evidence type="ECO:0000313" key="20">
    <source>
        <dbReference type="EMBL" id="CAL4805964.1"/>
    </source>
</evidence>
<dbReference type="InterPro" id="IPR014349">
    <property type="entry name" value="Rieske_Fe-S_prot"/>
</dbReference>
<evidence type="ECO:0000256" key="7">
    <source>
        <dbReference type="ARBA" id="ARBA00022723"/>
    </source>
</evidence>
<dbReference type="SUPFAM" id="SSF50022">
    <property type="entry name" value="ISP domain"/>
    <property type="match status" value="1"/>
</dbReference>
<dbReference type="Pfam" id="PF25471">
    <property type="entry name" value="TM_PetC"/>
    <property type="match status" value="1"/>
</dbReference>
<evidence type="ECO:0000256" key="14">
    <source>
        <dbReference type="ARBA" id="ARBA00023157"/>
    </source>
</evidence>
<evidence type="ECO:0000256" key="6">
    <source>
        <dbReference type="ARBA" id="ARBA00022714"/>
    </source>
</evidence>
<dbReference type="PRINTS" id="PR00162">
    <property type="entry name" value="RIESKE"/>
</dbReference>
<dbReference type="EMBL" id="CAMXCT020006705">
    <property type="protein sequence ID" value="CAL1172027.1"/>
    <property type="molecule type" value="Genomic_DNA"/>
</dbReference>
<keyword evidence="4" id="KW-0813">Transport</keyword>
<comment type="similarity">
    <text evidence="2">Belongs to the Rieske iron-sulfur protein family.</text>
</comment>
<evidence type="ECO:0000256" key="11">
    <source>
        <dbReference type="ARBA" id="ARBA00023004"/>
    </source>
</evidence>
<evidence type="ECO:0000256" key="4">
    <source>
        <dbReference type="ARBA" id="ARBA00022448"/>
    </source>
</evidence>
<keyword evidence="9" id="KW-0249">Electron transport</keyword>
<dbReference type="InterPro" id="IPR036922">
    <property type="entry name" value="Rieske_2Fe-2S_sf"/>
</dbReference>
<evidence type="ECO:0000256" key="8">
    <source>
        <dbReference type="ARBA" id="ARBA00022967"/>
    </source>
</evidence>
<dbReference type="Gene3D" id="2.102.10.10">
    <property type="entry name" value="Rieske [2Fe-2S] iron-sulphur domain"/>
    <property type="match status" value="1"/>
</dbReference>
<dbReference type="Proteomes" id="UP001152797">
    <property type="component" value="Unassembled WGS sequence"/>
</dbReference>
<comment type="cofactor">
    <cofactor evidence="15">
        <name>[2Fe-2S] cluster</name>
        <dbReference type="ChEBI" id="CHEBI:190135"/>
    </cofactor>
</comment>
<keyword evidence="12" id="KW-0411">Iron-sulfur</keyword>
<organism evidence="19">
    <name type="scientific">Cladocopium goreaui</name>
    <dbReference type="NCBI Taxonomy" id="2562237"/>
    <lineage>
        <taxon>Eukaryota</taxon>
        <taxon>Sar</taxon>
        <taxon>Alveolata</taxon>
        <taxon>Dinophyceae</taxon>
        <taxon>Suessiales</taxon>
        <taxon>Symbiodiniaceae</taxon>
        <taxon>Cladocopium</taxon>
    </lineage>
</organism>
<keyword evidence="21" id="KW-1185">Reference proteome</keyword>
<evidence type="ECO:0000313" key="21">
    <source>
        <dbReference type="Proteomes" id="UP001152797"/>
    </source>
</evidence>
<reference evidence="19" key="1">
    <citation type="submission" date="2022-10" db="EMBL/GenBank/DDBJ databases">
        <authorList>
            <person name="Chen Y."/>
            <person name="Dougan E. K."/>
            <person name="Chan C."/>
            <person name="Rhodes N."/>
            <person name="Thang M."/>
        </authorList>
    </citation>
    <scope>NUCLEOTIDE SEQUENCE</scope>
</reference>
<accession>A0A9P1M2H9</accession>
<keyword evidence="5 17" id="KW-0812">Transmembrane</keyword>
<dbReference type="InterPro" id="IPR005805">
    <property type="entry name" value="Rieske_Fe-S_prot_C"/>
</dbReference>
<evidence type="ECO:0000256" key="13">
    <source>
        <dbReference type="ARBA" id="ARBA00023136"/>
    </source>
</evidence>
<evidence type="ECO:0000256" key="9">
    <source>
        <dbReference type="ARBA" id="ARBA00022982"/>
    </source>
</evidence>
<keyword evidence="6" id="KW-0001">2Fe-2S</keyword>
<dbReference type="OrthoDB" id="1655709at2759"/>
<feature type="transmembrane region" description="Helical" evidence="17">
    <location>
        <begin position="90"/>
        <end position="113"/>
    </location>
</feature>
<comment type="caution">
    <text evidence="19">The sequence shown here is derived from an EMBL/GenBank/DDBJ whole genome shotgun (WGS) entry which is preliminary data.</text>
</comment>
<dbReference type="EC" id="7.1.1.6" evidence="3"/>
<keyword evidence="11" id="KW-0408">Iron</keyword>
<dbReference type="GO" id="GO:0051537">
    <property type="term" value="F:2 iron, 2 sulfur cluster binding"/>
    <property type="evidence" value="ECO:0007669"/>
    <property type="project" value="UniProtKB-KW"/>
</dbReference>
<evidence type="ECO:0000313" key="19">
    <source>
        <dbReference type="EMBL" id="CAI4018652.1"/>
    </source>
</evidence>
<keyword evidence="10 17" id="KW-1133">Transmembrane helix</keyword>
<evidence type="ECO:0000256" key="3">
    <source>
        <dbReference type="ARBA" id="ARBA00012952"/>
    </source>
</evidence>
<protein>
    <recommendedName>
        <fullName evidence="3">plastoquinol--plastocyanin reductase</fullName>
        <ecNumber evidence="3">7.1.1.6</ecNumber>
    </recommendedName>
</protein>
<dbReference type="Pfam" id="PF00355">
    <property type="entry name" value="Rieske"/>
    <property type="match status" value="1"/>
</dbReference>
<keyword evidence="7" id="KW-0479">Metal-binding</keyword>
<feature type="domain" description="Rieske" evidence="18">
    <location>
        <begin position="141"/>
        <end position="233"/>
    </location>
</feature>
<evidence type="ECO:0000256" key="1">
    <source>
        <dbReference type="ARBA" id="ARBA00004167"/>
    </source>
</evidence>
<comment type="subcellular location">
    <subcellularLocation>
        <location evidence="1">Membrane</location>
        <topology evidence="1">Single-pass membrane protein</topology>
    </subcellularLocation>
</comment>
<dbReference type="GO" id="GO:0016020">
    <property type="term" value="C:membrane"/>
    <property type="evidence" value="ECO:0007669"/>
    <property type="project" value="UniProtKB-SubCell"/>
</dbReference>
<comment type="catalytic activity">
    <reaction evidence="16">
        <text>2 oxidized [plastocyanin] + a plastoquinol + 2 H(+)(in) = 2 reduced [plastocyanin] + a plastoquinone + 4 H(+)(out)</text>
        <dbReference type="Rhea" id="RHEA:22148"/>
        <dbReference type="Rhea" id="RHEA-COMP:9561"/>
        <dbReference type="Rhea" id="RHEA-COMP:9562"/>
        <dbReference type="Rhea" id="RHEA-COMP:10039"/>
        <dbReference type="Rhea" id="RHEA-COMP:10040"/>
        <dbReference type="ChEBI" id="CHEBI:15378"/>
        <dbReference type="ChEBI" id="CHEBI:17757"/>
        <dbReference type="ChEBI" id="CHEBI:29036"/>
        <dbReference type="ChEBI" id="CHEBI:49552"/>
        <dbReference type="ChEBI" id="CHEBI:62192"/>
        <dbReference type="EC" id="7.1.1.6"/>
    </reaction>
</comment>
<dbReference type="InterPro" id="IPR057415">
    <property type="entry name" value="TM_PetC"/>
</dbReference>
<keyword evidence="14" id="KW-1015">Disulfide bond</keyword>
<dbReference type="EMBL" id="CAMXCT010006705">
    <property type="protein sequence ID" value="CAI4018652.1"/>
    <property type="molecule type" value="Genomic_DNA"/>
</dbReference>
<dbReference type="PROSITE" id="PS51296">
    <property type="entry name" value="RIESKE"/>
    <property type="match status" value="1"/>
</dbReference>
<evidence type="ECO:0000256" key="12">
    <source>
        <dbReference type="ARBA" id="ARBA00023014"/>
    </source>
</evidence>
<dbReference type="GO" id="GO:0046872">
    <property type="term" value="F:metal ion binding"/>
    <property type="evidence" value="ECO:0007669"/>
    <property type="project" value="UniProtKB-KW"/>
</dbReference>
<evidence type="ECO:0000256" key="16">
    <source>
        <dbReference type="ARBA" id="ARBA00047828"/>
    </source>
</evidence>
<dbReference type="AlphaFoldDB" id="A0A9P1M2H9"/>
<evidence type="ECO:0000256" key="17">
    <source>
        <dbReference type="SAM" id="Phobius"/>
    </source>
</evidence>
<dbReference type="PANTHER" id="PTHR10134">
    <property type="entry name" value="CYTOCHROME B-C1 COMPLEX SUBUNIT RIESKE, MITOCHONDRIAL"/>
    <property type="match status" value="1"/>
</dbReference>
<dbReference type="EMBL" id="CAMXCT030006705">
    <property type="protein sequence ID" value="CAL4805964.1"/>
    <property type="molecule type" value="Genomic_DNA"/>
</dbReference>